<dbReference type="Proteomes" id="UP000239867">
    <property type="component" value="Chromosome"/>
</dbReference>
<evidence type="ECO:0000256" key="3">
    <source>
        <dbReference type="ARBA" id="ARBA00022771"/>
    </source>
</evidence>
<dbReference type="Pfam" id="PF02132">
    <property type="entry name" value="RecR_ZnF"/>
    <property type="match status" value="1"/>
</dbReference>
<dbReference type="Gene3D" id="6.10.250.240">
    <property type="match status" value="1"/>
</dbReference>
<dbReference type="PROSITE" id="PS01300">
    <property type="entry name" value="RECR"/>
    <property type="match status" value="1"/>
</dbReference>
<keyword evidence="10" id="KW-1185">Reference proteome</keyword>
<keyword evidence="4 7" id="KW-0862">Zinc</keyword>
<keyword evidence="5 7" id="KW-0233">DNA recombination</keyword>
<gene>
    <name evidence="7" type="primary">recR</name>
    <name evidence="9" type="ORF">CAY53_04350</name>
</gene>
<dbReference type="InterPro" id="IPR000093">
    <property type="entry name" value="DNA_Rcmb_RecR"/>
</dbReference>
<dbReference type="EMBL" id="CP021255">
    <property type="protein sequence ID" value="AVD70809.1"/>
    <property type="molecule type" value="Genomic_DNA"/>
</dbReference>
<dbReference type="SMART" id="SM00493">
    <property type="entry name" value="TOPRIM"/>
    <property type="match status" value="1"/>
</dbReference>
<evidence type="ECO:0000313" key="9">
    <source>
        <dbReference type="EMBL" id="AVD70809.1"/>
    </source>
</evidence>
<organism evidence="9 10">
    <name type="scientific">Desulfobulbus oralis</name>
    <dbReference type="NCBI Taxonomy" id="1986146"/>
    <lineage>
        <taxon>Bacteria</taxon>
        <taxon>Pseudomonadati</taxon>
        <taxon>Thermodesulfobacteriota</taxon>
        <taxon>Desulfobulbia</taxon>
        <taxon>Desulfobulbales</taxon>
        <taxon>Desulfobulbaceae</taxon>
        <taxon>Desulfobulbus</taxon>
    </lineage>
</organism>
<comment type="similarity">
    <text evidence="7">Belongs to the RecR family.</text>
</comment>
<dbReference type="PANTHER" id="PTHR30446">
    <property type="entry name" value="RECOMBINATION PROTEIN RECR"/>
    <property type="match status" value="1"/>
</dbReference>
<keyword evidence="3 7" id="KW-0863">Zinc-finger</keyword>
<sequence>MQITPPALERLIQSLSQLPGIGRKSATRLALYLLRQPASEARNLAEDLAGLHRAIHLCRHCFTFSESDPCAICADPGRNRRLVCVVEEPGDQMLIEKTGAFGGLYHILHGVLSPMDGIGPEELKVRELLARVQNGVVDEVLIATSSTVPGEATAAYLAGELERLGVTASRLACGIPMGMDLKYTDEYTLAQAIRARQSMRRQG</sequence>
<dbReference type="SUPFAM" id="SSF111304">
    <property type="entry name" value="Recombination protein RecR"/>
    <property type="match status" value="1"/>
</dbReference>
<dbReference type="Gene3D" id="1.10.8.420">
    <property type="entry name" value="RecR Domain 1"/>
    <property type="match status" value="1"/>
</dbReference>
<dbReference type="GO" id="GO:0003677">
    <property type="term" value="F:DNA binding"/>
    <property type="evidence" value="ECO:0007669"/>
    <property type="project" value="UniProtKB-UniRule"/>
</dbReference>
<keyword evidence="1 7" id="KW-0479">Metal-binding</keyword>
<dbReference type="InterPro" id="IPR015967">
    <property type="entry name" value="Rcmb_RecR_Znf"/>
</dbReference>
<keyword evidence="6 7" id="KW-0234">DNA repair</keyword>
<evidence type="ECO:0000259" key="8">
    <source>
        <dbReference type="PROSITE" id="PS50880"/>
    </source>
</evidence>
<dbReference type="GO" id="GO:0006281">
    <property type="term" value="P:DNA repair"/>
    <property type="evidence" value="ECO:0007669"/>
    <property type="project" value="UniProtKB-UniRule"/>
</dbReference>
<evidence type="ECO:0000256" key="4">
    <source>
        <dbReference type="ARBA" id="ARBA00022833"/>
    </source>
</evidence>
<dbReference type="PROSITE" id="PS50880">
    <property type="entry name" value="TOPRIM"/>
    <property type="match status" value="1"/>
</dbReference>
<keyword evidence="2 7" id="KW-0227">DNA damage</keyword>
<dbReference type="OrthoDB" id="9802672at2"/>
<protein>
    <recommendedName>
        <fullName evidence="7">Recombination protein RecR</fullName>
    </recommendedName>
</protein>
<dbReference type="Gene3D" id="3.30.60.80">
    <property type="match status" value="1"/>
</dbReference>
<dbReference type="PANTHER" id="PTHR30446:SF0">
    <property type="entry name" value="RECOMBINATION PROTEIN RECR"/>
    <property type="match status" value="1"/>
</dbReference>
<dbReference type="InterPro" id="IPR006171">
    <property type="entry name" value="TOPRIM_dom"/>
</dbReference>
<evidence type="ECO:0000256" key="1">
    <source>
        <dbReference type="ARBA" id="ARBA00022723"/>
    </source>
</evidence>
<reference evidence="9 10" key="1">
    <citation type="journal article" date="2018" name="MBio">
        <title>Insights into the evolution of host association through the isolation and characterization of a novel human periodontal pathobiont, Desulfobulbus oralis.</title>
        <authorList>
            <person name="Cross K.L."/>
            <person name="Chirania P."/>
            <person name="Xiong W."/>
            <person name="Beall C.J."/>
            <person name="Elkins J.G."/>
            <person name="Giannone R.J."/>
            <person name="Griffen A.L."/>
            <person name="Guss A.M."/>
            <person name="Hettich R.L."/>
            <person name="Joshi S.S."/>
            <person name="Mokrzan E.M."/>
            <person name="Martin R.K."/>
            <person name="Zhulin I.B."/>
            <person name="Leys E.J."/>
            <person name="Podar M."/>
        </authorList>
    </citation>
    <scope>NUCLEOTIDE SEQUENCE [LARGE SCALE GENOMIC DNA]</scope>
    <source>
        <strain evidence="9 10">ORNL</strain>
    </source>
</reference>
<dbReference type="NCBIfam" id="TIGR00615">
    <property type="entry name" value="recR"/>
    <property type="match status" value="1"/>
</dbReference>
<dbReference type="Pfam" id="PF21175">
    <property type="entry name" value="RecR_C"/>
    <property type="match status" value="1"/>
</dbReference>
<dbReference type="HAMAP" id="MF_00017">
    <property type="entry name" value="RecR"/>
    <property type="match status" value="1"/>
</dbReference>
<dbReference type="RefSeq" id="WP_104936096.1">
    <property type="nucleotide sequence ID" value="NZ_CP021255.1"/>
</dbReference>
<dbReference type="InterPro" id="IPR023627">
    <property type="entry name" value="Rcmb_RecR"/>
</dbReference>
<feature type="domain" description="Toprim" evidence="8">
    <location>
        <begin position="81"/>
        <end position="176"/>
    </location>
</feature>
<evidence type="ECO:0000313" key="10">
    <source>
        <dbReference type="Proteomes" id="UP000239867"/>
    </source>
</evidence>
<dbReference type="Pfam" id="PF13662">
    <property type="entry name" value="Toprim_4"/>
    <property type="match status" value="1"/>
</dbReference>
<comment type="function">
    <text evidence="7">May play a role in DNA repair. It seems to be involved in an RecBC-independent recombinational process of DNA repair. It may act with RecF and RecO.</text>
</comment>
<dbReference type="KEGG" id="deo:CAY53_04350"/>
<evidence type="ECO:0000256" key="7">
    <source>
        <dbReference type="HAMAP-Rule" id="MF_00017"/>
    </source>
</evidence>
<dbReference type="AlphaFoldDB" id="A0A2L1GM97"/>
<dbReference type="GO" id="GO:0008270">
    <property type="term" value="F:zinc ion binding"/>
    <property type="evidence" value="ECO:0007669"/>
    <property type="project" value="UniProtKB-KW"/>
</dbReference>
<dbReference type="InterPro" id="IPR034137">
    <property type="entry name" value="TOPRIM_RecR"/>
</dbReference>
<evidence type="ECO:0000256" key="5">
    <source>
        <dbReference type="ARBA" id="ARBA00023172"/>
    </source>
</evidence>
<name>A0A2L1GM97_9BACT</name>
<evidence type="ECO:0000256" key="2">
    <source>
        <dbReference type="ARBA" id="ARBA00022763"/>
    </source>
</evidence>
<dbReference type="Gene3D" id="3.40.1360.10">
    <property type="match status" value="1"/>
</dbReference>
<dbReference type="CDD" id="cd01025">
    <property type="entry name" value="TOPRIM_recR"/>
    <property type="match status" value="1"/>
</dbReference>
<proteinExistence type="inferred from homology"/>
<dbReference type="GO" id="GO:0006310">
    <property type="term" value="P:DNA recombination"/>
    <property type="evidence" value="ECO:0007669"/>
    <property type="project" value="UniProtKB-UniRule"/>
</dbReference>
<dbReference type="Pfam" id="PF21176">
    <property type="entry name" value="RecR_HhH"/>
    <property type="match status" value="1"/>
</dbReference>
<accession>A0A2L1GM97</accession>
<feature type="zinc finger region" description="C4-type" evidence="7">
    <location>
        <begin position="58"/>
        <end position="73"/>
    </location>
</feature>
<evidence type="ECO:0000256" key="6">
    <source>
        <dbReference type="ARBA" id="ARBA00023204"/>
    </source>
</evidence>